<dbReference type="Gene3D" id="3.30.420.10">
    <property type="entry name" value="Ribonuclease H-like superfamily/Ribonuclease H"/>
    <property type="match status" value="1"/>
</dbReference>
<dbReference type="SUPFAM" id="SSF53098">
    <property type="entry name" value="Ribonuclease H-like"/>
    <property type="match status" value="1"/>
</dbReference>
<dbReference type="STRING" id="1802301.A2664_03310"/>
<reference evidence="2 3" key="1">
    <citation type="journal article" date="2016" name="Nat. Commun.">
        <title>Thousands of microbial genomes shed light on interconnected biogeochemical processes in an aquifer system.</title>
        <authorList>
            <person name="Anantharaman K."/>
            <person name="Brown C.T."/>
            <person name="Hug L.A."/>
            <person name="Sharon I."/>
            <person name="Castelle C.J."/>
            <person name="Probst A.J."/>
            <person name="Thomas B.C."/>
            <person name="Singh A."/>
            <person name="Wilkins M.J."/>
            <person name="Karaoz U."/>
            <person name="Brodie E.L."/>
            <person name="Williams K.H."/>
            <person name="Hubbard S.S."/>
            <person name="Banfield J.F."/>
        </authorList>
    </citation>
    <scope>NUCLEOTIDE SEQUENCE [LARGE SCALE GENOMIC DNA]</scope>
</reference>
<comment type="caution">
    <text evidence="2">The sequence shown here is derived from an EMBL/GenBank/DDBJ whole genome shotgun (WGS) entry which is preliminary data.</text>
</comment>
<dbReference type="EMBL" id="MHRF01000013">
    <property type="protein sequence ID" value="OHA17623.1"/>
    <property type="molecule type" value="Genomic_DNA"/>
</dbReference>
<dbReference type="Proteomes" id="UP000178873">
    <property type="component" value="Unassembled WGS sequence"/>
</dbReference>
<accession>A0A1G2M1E0</accession>
<proteinExistence type="predicted"/>
<evidence type="ECO:0000313" key="3">
    <source>
        <dbReference type="Proteomes" id="UP000178873"/>
    </source>
</evidence>
<evidence type="ECO:0000313" key="2">
    <source>
        <dbReference type="EMBL" id="OHA17623.1"/>
    </source>
</evidence>
<organism evidence="2 3">
    <name type="scientific">Candidatus Taylorbacteria bacterium RIFCSPHIGHO2_01_FULL_46_22b</name>
    <dbReference type="NCBI Taxonomy" id="1802301"/>
    <lineage>
        <taxon>Bacteria</taxon>
        <taxon>Candidatus Tayloriibacteriota</taxon>
    </lineage>
</organism>
<name>A0A1G2M1E0_9BACT</name>
<dbReference type="InterPro" id="IPR036397">
    <property type="entry name" value="RNaseH_sf"/>
</dbReference>
<dbReference type="AlphaFoldDB" id="A0A1G2M1E0"/>
<dbReference type="SMART" id="SM00479">
    <property type="entry name" value="EXOIII"/>
    <property type="match status" value="1"/>
</dbReference>
<dbReference type="InterPro" id="IPR012337">
    <property type="entry name" value="RNaseH-like_sf"/>
</dbReference>
<dbReference type="InterPro" id="IPR013520">
    <property type="entry name" value="Ribonucl_H"/>
</dbReference>
<evidence type="ECO:0000259" key="1">
    <source>
        <dbReference type="SMART" id="SM00479"/>
    </source>
</evidence>
<dbReference type="GO" id="GO:0003676">
    <property type="term" value="F:nucleic acid binding"/>
    <property type="evidence" value="ECO:0007669"/>
    <property type="project" value="InterPro"/>
</dbReference>
<protein>
    <recommendedName>
        <fullName evidence="1">Exonuclease domain-containing protein</fullName>
    </recommendedName>
</protein>
<sequence length="196" mass="22314">MIVVDMESSGLDPHKDGLLSIGAVDFSNPKNTFYAECRLWDGGHADQGALNINGFTMENVHDSTKQTEAELVAAFIRWSDSCKEKTIAGQNPATDREFIRIAAHRAHLNWMFAYRTIDLHSVAYTHMIMNGKEPPRMHDHSALNLDAISVYCGMFSEPKPHNGLTGAKLEAECFSRLWYNKPFFDEYKEYLIPWKK</sequence>
<gene>
    <name evidence="2" type="ORF">A2664_03310</name>
</gene>
<dbReference type="GO" id="GO:0004527">
    <property type="term" value="F:exonuclease activity"/>
    <property type="evidence" value="ECO:0007669"/>
    <property type="project" value="UniProtKB-ARBA"/>
</dbReference>
<feature type="domain" description="Exonuclease" evidence="1">
    <location>
        <begin position="1"/>
        <end position="183"/>
    </location>
</feature>